<dbReference type="CDD" id="cd03506">
    <property type="entry name" value="Delta6-FADS-like"/>
    <property type="match status" value="1"/>
</dbReference>
<feature type="transmembrane region" description="Helical" evidence="1">
    <location>
        <begin position="181"/>
        <end position="199"/>
    </location>
</feature>
<feature type="transmembrane region" description="Helical" evidence="1">
    <location>
        <begin position="83"/>
        <end position="100"/>
    </location>
</feature>
<dbReference type="InterPro" id="IPR005804">
    <property type="entry name" value="FA_desaturase_dom"/>
</dbReference>
<evidence type="ECO:0000313" key="3">
    <source>
        <dbReference type="EMBL" id="QEO09702.1"/>
    </source>
</evidence>
<proteinExistence type="predicted"/>
<reference evidence="3 4" key="1">
    <citation type="submission" date="2019-09" db="EMBL/GenBank/DDBJ databases">
        <title>Genome sequencing of strain KACC 19322.</title>
        <authorList>
            <person name="Heo J."/>
            <person name="Kim S.-J."/>
            <person name="Kim J.-S."/>
            <person name="Hong S.-B."/>
            <person name="Kwon S.-W."/>
        </authorList>
    </citation>
    <scope>NUCLEOTIDE SEQUENCE [LARGE SCALE GENOMIC DNA]</scope>
    <source>
        <strain evidence="3 4">KACC 19322</strain>
    </source>
</reference>
<sequence>MTVSRQVKDAGLLKRSHLFYLSLGIGLLLALGGAITGFVLFGESWYQLLIAGALGIIFTQGAFLAHEASHRQVLSSGPANDRLGRLVVVLFVGMSYQWWMTKHTRHHANPNRVGKDPDIEIDTVAFTEQSAASQRGLSAWIMRHQGWLFYPLMLLEGLNLHVHSIRSLVERRRVEGRWFELGMIALRFTIYLGVIFWVLPVGMAFAFLGVQLAVFGFYMGTAFAVNHTGMPIIPAEAKLDFFTKQVRTSRNISGGVWASALLGGLNYQVEHHLFPNMARPQLAKARALVREHCRENGIPYTEMTLGRAHLHVVRYMHRVGLAAPDPFACPLAAQYRRV</sequence>
<dbReference type="Pfam" id="PF00487">
    <property type="entry name" value="FA_desaturase"/>
    <property type="match status" value="1"/>
</dbReference>
<feature type="transmembrane region" description="Helical" evidence="1">
    <location>
        <begin position="45"/>
        <end position="63"/>
    </location>
</feature>
<dbReference type="EMBL" id="CP043504">
    <property type="protein sequence ID" value="QEO09702.1"/>
    <property type="molecule type" value="Genomic_DNA"/>
</dbReference>
<feature type="transmembrane region" description="Helical" evidence="1">
    <location>
        <begin position="205"/>
        <end position="225"/>
    </location>
</feature>
<accession>A0A5C1Y9Y4</accession>
<gene>
    <name evidence="3" type="ORF">FLP23_06590</name>
</gene>
<keyword evidence="1" id="KW-0472">Membrane</keyword>
<dbReference type="GO" id="GO:0008610">
    <property type="term" value="P:lipid biosynthetic process"/>
    <property type="evidence" value="ECO:0007669"/>
    <property type="project" value="UniProtKB-ARBA"/>
</dbReference>
<dbReference type="GO" id="GO:0016717">
    <property type="term" value="F:oxidoreductase activity, acting on paired donors, with oxidation of a pair of donors resulting in the reduction of molecular oxygen to two molecules of water"/>
    <property type="evidence" value="ECO:0007669"/>
    <property type="project" value="TreeGrafter"/>
</dbReference>
<feature type="transmembrane region" description="Helical" evidence="1">
    <location>
        <begin position="18"/>
        <end position="39"/>
    </location>
</feature>
<dbReference type="InterPro" id="IPR012171">
    <property type="entry name" value="Fatty_acid_desaturase"/>
</dbReference>
<dbReference type="PANTHER" id="PTHR19353:SF19">
    <property type="entry name" value="DELTA(5) FATTY ACID DESATURASE C-RELATED"/>
    <property type="match status" value="1"/>
</dbReference>
<dbReference type="Proteomes" id="UP000322159">
    <property type="component" value="Chromosome"/>
</dbReference>
<protein>
    <submittedName>
        <fullName evidence="3">Acyl-CoA desaturase</fullName>
    </submittedName>
</protein>
<feature type="domain" description="Fatty acid desaturase" evidence="2">
    <location>
        <begin position="44"/>
        <end position="302"/>
    </location>
</feature>
<name>A0A5C1Y9Y4_9MICO</name>
<dbReference type="AlphaFoldDB" id="A0A5C1Y9Y4"/>
<dbReference type="PANTHER" id="PTHR19353">
    <property type="entry name" value="FATTY ACID DESATURASE 2"/>
    <property type="match status" value="1"/>
</dbReference>
<evidence type="ECO:0000259" key="2">
    <source>
        <dbReference type="Pfam" id="PF00487"/>
    </source>
</evidence>
<evidence type="ECO:0000313" key="4">
    <source>
        <dbReference type="Proteomes" id="UP000322159"/>
    </source>
</evidence>
<dbReference type="PIRSF" id="PIRSF015921">
    <property type="entry name" value="FA_sphinglp_des"/>
    <property type="match status" value="1"/>
</dbReference>
<dbReference type="OrthoDB" id="104711at2"/>
<feature type="transmembrane region" description="Helical" evidence="1">
    <location>
        <begin position="147"/>
        <end position="169"/>
    </location>
</feature>
<keyword evidence="1" id="KW-1133">Transmembrane helix</keyword>
<keyword evidence="1" id="KW-0812">Transmembrane</keyword>
<evidence type="ECO:0000256" key="1">
    <source>
        <dbReference type="SAM" id="Phobius"/>
    </source>
</evidence>
<dbReference type="RefSeq" id="WP_149325122.1">
    <property type="nucleotide sequence ID" value="NZ_CP043504.1"/>
</dbReference>
<dbReference type="GO" id="GO:0016020">
    <property type="term" value="C:membrane"/>
    <property type="evidence" value="ECO:0007669"/>
    <property type="project" value="TreeGrafter"/>
</dbReference>
<organism evidence="3 4">
    <name type="scientific">Protaetiibacter larvae</name>
    <dbReference type="NCBI Taxonomy" id="2592654"/>
    <lineage>
        <taxon>Bacteria</taxon>
        <taxon>Bacillati</taxon>
        <taxon>Actinomycetota</taxon>
        <taxon>Actinomycetes</taxon>
        <taxon>Micrococcales</taxon>
        <taxon>Microbacteriaceae</taxon>
        <taxon>Protaetiibacter</taxon>
    </lineage>
</organism>
<dbReference type="KEGG" id="lyk:FLP23_06590"/>
<keyword evidence="4" id="KW-1185">Reference proteome</keyword>